<comment type="caution">
    <text evidence="2">The sequence shown here is derived from an EMBL/GenBank/DDBJ whole genome shotgun (WGS) entry which is preliminary data.</text>
</comment>
<reference evidence="2" key="1">
    <citation type="journal article" date="2014" name="Int. J. Syst. Evol. Microbiol.">
        <title>Complete genome sequence of Corynebacterium casei LMG S-19264T (=DSM 44701T), isolated from a smear-ripened cheese.</title>
        <authorList>
            <consortium name="US DOE Joint Genome Institute (JGI-PGF)"/>
            <person name="Walter F."/>
            <person name="Albersmeier A."/>
            <person name="Kalinowski J."/>
            <person name="Ruckert C."/>
        </authorList>
    </citation>
    <scope>NUCLEOTIDE SEQUENCE</scope>
    <source>
        <strain evidence="2">KCTC 32501</strain>
    </source>
</reference>
<dbReference type="InterPro" id="IPR007410">
    <property type="entry name" value="LpqE-like"/>
</dbReference>
<evidence type="ECO:0000313" key="3">
    <source>
        <dbReference type="Proteomes" id="UP000614287"/>
    </source>
</evidence>
<gene>
    <name evidence="2" type="ORF">GCM10009007_00290</name>
</gene>
<dbReference type="AlphaFoldDB" id="A0A8J3CLW5"/>
<dbReference type="EMBL" id="BMZG01000001">
    <property type="protein sequence ID" value="GHA63928.1"/>
    <property type="molecule type" value="Genomic_DNA"/>
</dbReference>
<evidence type="ECO:0000313" key="2">
    <source>
        <dbReference type="EMBL" id="GHA63928.1"/>
    </source>
</evidence>
<dbReference type="PANTHER" id="PTHR36302">
    <property type="entry name" value="BLR7088 PROTEIN"/>
    <property type="match status" value="1"/>
</dbReference>
<dbReference type="Pfam" id="PF04314">
    <property type="entry name" value="PCuAC"/>
    <property type="match status" value="1"/>
</dbReference>
<keyword evidence="1" id="KW-0732">Signal</keyword>
<dbReference type="SUPFAM" id="SSF110087">
    <property type="entry name" value="DR1885-like metal-binding protein"/>
    <property type="match status" value="1"/>
</dbReference>
<sequence>MNKFNWLIAAALMGVTITTHAKTTARDAWARATVSGQSMGGAFVTLVSTENAQLIAAKSPAAQEVQLHAMSHENGMMKMEQQPSIRLPAKQKVELKPGGLHLMFIGLKQPLAAGSKVPVTLTIKTTKGKTEIIKVMATVKALGQMDTEHTGHH</sequence>
<dbReference type="Proteomes" id="UP000614287">
    <property type="component" value="Unassembled WGS sequence"/>
</dbReference>
<dbReference type="PANTHER" id="PTHR36302:SF1">
    <property type="entry name" value="COPPER CHAPERONE PCU(A)C"/>
    <property type="match status" value="1"/>
</dbReference>
<feature type="signal peptide" evidence="1">
    <location>
        <begin position="1"/>
        <end position="21"/>
    </location>
</feature>
<keyword evidence="3" id="KW-1185">Reference proteome</keyword>
<organism evidence="2 3">
    <name type="scientific">Formosimonas limnophila</name>
    <dbReference type="NCBI Taxonomy" id="1384487"/>
    <lineage>
        <taxon>Bacteria</taxon>
        <taxon>Pseudomonadati</taxon>
        <taxon>Pseudomonadota</taxon>
        <taxon>Betaproteobacteria</taxon>
        <taxon>Burkholderiales</taxon>
        <taxon>Burkholderiaceae</taxon>
        <taxon>Formosimonas</taxon>
    </lineage>
</organism>
<dbReference type="InterPro" id="IPR058248">
    <property type="entry name" value="Lxx211020-like"/>
</dbReference>
<accession>A0A8J3CLW5</accession>
<reference evidence="2" key="2">
    <citation type="submission" date="2020-09" db="EMBL/GenBank/DDBJ databases">
        <authorList>
            <person name="Sun Q."/>
            <person name="Kim S."/>
        </authorList>
    </citation>
    <scope>NUCLEOTIDE SEQUENCE</scope>
    <source>
        <strain evidence="2">KCTC 32501</strain>
    </source>
</reference>
<name>A0A8J3CLW5_9BURK</name>
<dbReference type="InterPro" id="IPR036182">
    <property type="entry name" value="PCuAC_sf"/>
</dbReference>
<feature type="chain" id="PRO_5035208657" evidence="1">
    <location>
        <begin position="22"/>
        <end position="153"/>
    </location>
</feature>
<protein>
    <submittedName>
        <fullName evidence="2">Transporter</fullName>
    </submittedName>
</protein>
<evidence type="ECO:0000256" key="1">
    <source>
        <dbReference type="SAM" id="SignalP"/>
    </source>
</evidence>
<dbReference type="Gene3D" id="2.60.40.1890">
    <property type="entry name" value="PCu(A)C copper chaperone"/>
    <property type="match status" value="1"/>
</dbReference>
<dbReference type="RefSeq" id="WP_229809647.1">
    <property type="nucleotide sequence ID" value="NZ_BMZG01000001.1"/>
</dbReference>
<proteinExistence type="predicted"/>